<sequence length="56" mass="6637">MRQETSALIDEIYQLTLDMSKYSPELEKDKAELELKQEEVRILWEQLAELVCAEHV</sequence>
<dbReference type="AlphaFoldDB" id="Q2SBZ0"/>
<gene>
    <name evidence="1" type="ordered locus">HCH_05154</name>
</gene>
<evidence type="ECO:0000313" key="2">
    <source>
        <dbReference type="Proteomes" id="UP000000238"/>
    </source>
</evidence>
<reference evidence="1 2" key="1">
    <citation type="journal article" date="2005" name="Nucleic Acids Res.">
        <title>Genomic blueprint of Hahella chejuensis, a marine microbe producing an algicidal agent.</title>
        <authorList>
            <person name="Jeong H."/>
            <person name="Yim J.H."/>
            <person name="Lee C."/>
            <person name="Choi S.-H."/>
            <person name="Park Y.K."/>
            <person name="Yoon S.H."/>
            <person name="Hur C.-G."/>
            <person name="Kang H.-Y."/>
            <person name="Kim D."/>
            <person name="Lee H.H."/>
            <person name="Park K.H."/>
            <person name="Park S.-H."/>
            <person name="Park H.-S."/>
            <person name="Lee H.K."/>
            <person name="Oh T.K."/>
            <person name="Kim J.F."/>
        </authorList>
    </citation>
    <scope>NUCLEOTIDE SEQUENCE [LARGE SCALE GENOMIC DNA]</scope>
    <source>
        <strain evidence="1 2">KCTC 2396</strain>
    </source>
</reference>
<organism evidence="1 2">
    <name type="scientific">Hahella chejuensis (strain KCTC 2396)</name>
    <dbReference type="NCBI Taxonomy" id="349521"/>
    <lineage>
        <taxon>Bacteria</taxon>
        <taxon>Pseudomonadati</taxon>
        <taxon>Pseudomonadota</taxon>
        <taxon>Gammaproteobacteria</taxon>
        <taxon>Oceanospirillales</taxon>
        <taxon>Hahellaceae</taxon>
        <taxon>Hahella</taxon>
    </lineage>
</organism>
<dbReference type="HOGENOM" id="CLU_3007961_0_0_6"/>
<accession>Q2SBZ0</accession>
<evidence type="ECO:0000313" key="1">
    <source>
        <dbReference type="EMBL" id="ABC31834.1"/>
    </source>
</evidence>
<keyword evidence="2" id="KW-1185">Reference proteome</keyword>
<dbReference type="KEGG" id="hch:HCH_05154"/>
<dbReference type="EMBL" id="CP000155">
    <property type="protein sequence ID" value="ABC31834.1"/>
    <property type="molecule type" value="Genomic_DNA"/>
</dbReference>
<protein>
    <submittedName>
        <fullName evidence="1">Uncharacterized protein</fullName>
    </submittedName>
</protein>
<name>Q2SBZ0_HAHCH</name>
<proteinExistence type="predicted"/>
<dbReference type="Proteomes" id="UP000000238">
    <property type="component" value="Chromosome"/>
</dbReference>